<evidence type="ECO:0008006" key="14">
    <source>
        <dbReference type="Google" id="ProtNLM"/>
    </source>
</evidence>
<feature type="transmembrane region" description="Helical" evidence="9">
    <location>
        <begin position="784"/>
        <end position="806"/>
    </location>
</feature>
<dbReference type="EMBL" id="JAUCMV010000002">
    <property type="protein sequence ID" value="KAK0418306.1"/>
    <property type="molecule type" value="Genomic_DNA"/>
</dbReference>
<reference evidence="12" key="1">
    <citation type="submission" date="2023-06" db="EMBL/GenBank/DDBJ databases">
        <title>Genomic analysis of the entomopathogenic nematode Steinernema hermaphroditum.</title>
        <authorList>
            <person name="Schwarz E.M."/>
            <person name="Heppert J.K."/>
            <person name="Baniya A."/>
            <person name="Schwartz H.T."/>
            <person name="Tan C.-H."/>
            <person name="Antoshechkin I."/>
            <person name="Sternberg P.W."/>
            <person name="Goodrich-Blair H."/>
            <person name="Dillman A.R."/>
        </authorList>
    </citation>
    <scope>NUCLEOTIDE SEQUENCE</scope>
    <source>
        <strain evidence="12">PS9179</strain>
        <tissue evidence="12">Whole animal</tissue>
    </source>
</reference>
<dbReference type="AlphaFoldDB" id="A0AA39M1M0"/>
<accession>A0AA39M1M0</accession>
<dbReference type="PANTHER" id="PTHR11905:SF248">
    <property type="entry name" value="DISINTEGRIN AND METALLOPROTEINASE DOMAIN-CONTAINING PROTEIN UNC-71"/>
    <property type="match status" value="1"/>
</dbReference>
<organism evidence="12 13">
    <name type="scientific">Steinernema hermaphroditum</name>
    <dbReference type="NCBI Taxonomy" id="289476"/>
    <lineage>
        <taxon>Eukaryota</taxon>
        <taxon>Metazoa</taxon>
        <taxon>Ecdysozoa</taxon>
        <taxon>Nematoda</taxon>
        <taxon>Chromadorea</taxon>
        <taxon>Rhabditida</taxon>
        <taxon>Tylenchina</taxon>
        <taxon>Panagrolaimomorpha</taxon>
        <taxon>Strongyloidoidea</taxon>
        <taxon>Steinernematidae</taxon>
        <taxon>Steinernema</taxon>
    </lineage>
</organism>
<feature type="disulfide bond" evidence="6">
    <location>
        <begin position="547"/>
        <end position="567"/>
    </location>
</feature>
<dbReference type="SMART" id="SM00050">
    <property type="entry name" value="DISIN"/>
    <property type="match status" value="1"/>
</dbReference>
<evidence type="ECO:0000259" key="10">
    <source>
        <dbReference type="PROSITE" id="PS50214"/>
    </source>
</evidence>
<feature type="domain" description="Peptidase M12B" evidence="11">
    <location>
        <begin position="281"/>
        <end position="482"/>
    </location>
</feature>
<feature type="compositionally biased region" description="Polar residues" evidence="8">
    <location>
        <begin position="1117"/>
        <end position="1127"/>
    </location>
</feature>
<dbReference type="Pfam" id="PF23106">
    <property type="entry name" value="EGF_Teneurin"/>
    <property type="match status" value="1"/>
</dbReference>
<evidence type="ECO:0000256" key="5">
    <source>
        <dbReference type="ARBA" id="ARBA00023157"/>
    </source>
</evidence>
<dbReference type="SUPFAM" id="SSF57552">
    <property type="entry name" value="Blood coagulation inhibitor (disintegrin)"/>
    <property type="match status" value="1"/>
</dbReference>
<keyword evidence="2 9" id="KW-0812">Transmembrane</keyword>
<dbReference type="InterPro" id="IPR036436">
    <property type="entry name" value="Disintegrin_dom_sf"/>
</dbReference>
<dbReference type="InterPro" id="IPR000742">
    <property type="entry name" value="EGF"/>
</dbReference>
<evidence type="ECO:0000256" key="4">
    <source>
        <dbReference type="ARBA" id="ARBA00023136"/>
    </source>
</evidence>
<keyword evidence="13" id="KW-1185">Reference proteome</keyword>
<dbReference type="SUPFAM" id="SSF55486">
    <property type="entry name" value="Metalloproteases ('zincins'), catalytic domain"/>
    <property type="match status" value="1"/>
</dbReference>
<name>A0AA39M1M0_9BILA</name>
<dbReference type="Pfam" id="PF00200">
    <property type="entry name" value="Disintegrin"/>
    <property type="match status" value="1"/>
</dbReference>
<feature type="region of interest" description="Disordered" evidence="8">
    <location>
        <begin position="1079"/>
        <end position="1137"/>
    </location>
</feature>
<feature type="domain" description="Disintegrin" evidence="10">
    <location>
        <begin position="488"/>
        <end position="575"/>
    </location>
</feature>
<dbReference type="Pfam" id="PF01421">
    <property type="entry name" value="Reprolysin"/>
    <property type="match status" value="1"/>
</dbReference>
<keyword evidence="3 9" id="KW-1133">Transmembrane helix</keyword>
<evidence type="ECO:0000256" key="9">
    <source>
        <dbReference type="SAM" id="Phobius"/>
    </source>
</evidence>
<dbReference type="PROSITE" id="PS01186">
    <property type="entry name" value="EGF_2"/>
    <property type="match status" value="1"/>
</dbReference>
<dbReference type="InterPro" id="IPR006586">
    <property type="entry name" value="ADAM_Cys-rich"/>
</dbReference>
<comment type="subcellular location">
    <subcellularLocation>
        <location evidence="1">Membrane</location>
        <topology evidence="1">Single-pass membrane protein</topology>
    </subcellularLocation>
</comment>
<dbReference type="GO" id="GO:0004222">
    <property type="term" value="F:metalloendopeptidase activity"/>
    <property type="evidence" value="ECO:0007669"/>
    <property type="project" value="InterPro"/>
</dbReference>
<evidence type="ECO:0000259" key="11">
    <source>
        <dbReference type="PROSITE" id="PS50215"/>
    </source>
</evidence>
<dbReference type="PROSITE" id="PS50215">
    <property type="entry name" value="ADAM_MEPRO"/>
    <property type="match status" value="1"/>
</dbReference>
<evidence type="ECO:0000256" key="3">
    <source>
        <dbReference type="ARBA" id="ARBA00022989"/>
    </source>
</evidence>
<sequence>MFLIVYCGYTFQRTSRIAGTTQRKTIGDYECYQHSRLQSAASELFQCGTEATRMRHPRVNPSGITFLKRLSTMRIVFLPTLLLIATLVDGKVNLRQSTANKQFVSRFDEGEFEVVHPFQVREKNDRIGIDTHNYFLNATVHYKHVTFVIRSSTAGRIKLLLNLNDYLFFNVTEFKKFDSKGEHSIRDRVENCYYQGTVNGDTSSFVALSTCNGLRGVIAFENGTTYGIWPLDGGDRGRRHPHVLYRVKWSREANCAAATQVASRAEYLRQKAKRDVTRQTKYVELALIGDLNFMKEFNLSVDDGIEYLLETVNTADLMTSRDLNIRLSVVYSELWIDAQRIDVHDDIERTLVGSFEYVAGHIFHIAKDMTMVFTGGEPFANSEVATANFAGICTQRSTGLIQTIDSLTCHETAQVLAQSAGHVLGMDHDSSECSCDNQQTCVMDKHIGSSGSSFGWQFSKCSVARMHSILQSGRVQCLLNRPFQASKLHQCGNGVVDEGEECDCGSRDECFDPCCDPLTCTLRAHAQCAAHQACCHHCELRKAGHVCRESRGVCDVVEMCDGMSGDCPADGHLVDGTVCGIDGQCWKGNCSDLNAQCQQIWGPKARSASVACFEHNAKGLEYGNCGNDREGSKKKCATENIRCGTLHCSGGEGSPMNSLLNSFNFQFLHEDRQVQCKAITNPLIGLVADGTSCGSGRVCVQGACLPLVQVSPPVHCPSNNLALQCSGHGDCTTTQKCLCYDGWAGVACDIKSNTTRRIHAIPTTTPGVSIPSLTIGRTLETTTLLGILLLVGVCLLALLICLLFCYRRKSTTEHHKNIIHNAEESFQEPSNRAIKFGNMPSYREEKRKRKKNKRVYDALQRISEVTDERDSASLKSRESAATASSGGPNATTPYSGSVDQLMMTERMIDRENSISSGILKNSGGRRVFEDRYPSDTIYSESLTGGDMTAATVLDSPSRSDFYAMQRSRNNRCGDRSGYATDNDMVDMLEGPYGTHGARYSRRKLVPVAPPVARSCGISPSASSHNGSSLRLAATPLKLNNIGMLLKQLNYEDSTGRPTELTDLVNPMSAMDRDHLEEIGSNTESSRGGESCSEYHTNPIPRQEPFVPYETPLDPTEKSLNSVSQSPLFNDPYKLDVS</sequence>
<dbReference type="FunFam" id="4.10.70.10:FF:000001">
    <property type="entry name" value="Disintegrin and metalloproteinase domain-containing protein 22"/>
    <property type="match status" value="1"/>
</dbReference>
<feature type="region of interest" description="Disordered" evidence="8">
    <location>
        <begin position="833"/>
        <end position="854"/>
    </location>
</feature>
<evidence type="ECO:0000313" key="13">
    <source>
        <dbReference type="Proteomes" id="UP001175271"/>
    </source>
</evidence>
<keyword evidence="4 9" id="KW-0472">Membrane</keyword>
<dbReference type="Gene3D" id="3.40.390.10">
    <property type="entry name" value="Collagenase (Catalytic Domain)"/>
    <property type="match status" value="1"/>
</dbReference>
<dbReference type="Gene3D" id="4.10.70.10">
    <property type="entry name" value="Disintegrin domain"/>
    <property type="match status" value="1"/>
</dbReference>
<evidence type="ECO:0000313" key="12">
    <source>
        <dbReference type="EMBL" id="KAK0418306.1"/>
    </source>
</evidence>
<feature type="region of interest" description="Disordered" evidence="8">
    <location>
        <begin position="867"/>
        <end position="896"/>
    </location>
</feature>
<feature type="compositionally biased region" description="Polar residues" evidence="8">
    <location>
        <begin position="879"/>
        <end position="896"/>
    </location>
</feature>
<dbReference type="PROSITE" id="PS50214">
    <property type="entry name" value="DISINTEGRIN_2"/>
    <property type="match status" value="1"/>
</dbReference>
<comment type="caution">
    <text evidence="7">Lacks conserved residue(s) required for the propagation of feature annotation.</text>
</comment>
<dbReference type="GO" id="GO:0016020">
    <property type="term" value="C:membrane"/>
    <property type="evidence" value="ECO:0007669"/>
    <property type="project" value="UniProtKB-SubCell"/>
</dbReference>
<dbReference type="SMART" id="SM00608">
    <property type="entry name" value="ACR"/>
    <property type="match status" value="1"/>
</dbReference>
<keyword evidence="5 6" id="KW-1015">Disulfide bond</keyword>
<proteinExistence type="predicted"/>
<evidence type="ECO:0000256" key="1">
    <source>
        <dbReference type="ARBA" id="ARBA00004167"/>
    </source>
</evidence>
<dbReference type="Pfam" id="PF08516">
    <property type="entry name" value="ADAM_CR"/>
    <property type="match status" value="1"/>
</dbReference>
<dbReference type="InterPro" id="IPR001590">
    <property type="entry name" value="Peptidase_M12B"/>
</dbReference>
<evidence type="ECO:0000256" key="6">
    <source>
        <dbReference type="PROSITE-ProRule" id="PRU00068"/>
    </source>
</evidence>
<dbReference type="PANTHER" id="PTHR11905">
    <property type="entry name" value="ADAM A DISINTEGRIN AND METALLOPROTEASE DOMAIN"/>
    <property type="match status" value="1"/>
</dbReference>
<dbReference type="GO" id="GO:0006509">
    <property type="term" value="P:membrane protein ectodomain proteolysis"/>
    <property type="evidence" value="ECO:0007669"/>
    <property type="project" value="TreeGrafter"/>
</dbReference>
<evidence type="ECO:0000256" key="7">
    <source>
        <dbReference type="PROSITE-ProRule" id="PRU00276"/>
    </source>
</evidence>
<evidence type="ECO:0000256" key="2">
    <source>
        <dbReference type="ARBA" id="ARBA00022692"/>
    </source>
</evidence>
<dbReference type="PROSITE" id="PS00022">
    <property type="entry name" value="EGF_1"/>
    <property type="match status" value="1"/>
</dbReference>
<dbReference type="Gene3D" id="2.10.25.10">
    <property type="entry name" value="Laminin"/>
    <property type="match status" value="1"/>
</dbReference>
<dbReference type="InterPro" id="IPR024079">
    <property type="entry name" value="MetalloPept_cat_dom_sf"/>
</dbReference>
<evidence type="ECO:0000256" key="8">
    <source>
        <dbReference type="SAM" id="MobiDB-lite"/>
    </source>
</evidence>
<dbReference type="InterPro" id="IPR001762">
    <property type="entry name" value="Disintegrin_dom"/>
</dbReference>
<dbReference type="Proteomes" id="UP001175271">
    <property type="component" value="Unassembled WGS sequence"/>
</dbReference>
<feature type="compositionally biased region" description="Basic and acidic residues" evidence="8">
    <location>
        <begin position="867"/>
        <end position="878"/>
    </location>
</feature>
<protein>
    <recommendedName>
        <fullName evidence="14">Peptidase M12B domain-containing protein</fullName>
    </recommendedName>
</protein>
<comment type="caution">
    <text evidence="12">The sequence shown here is derived from an EMBL/GenBank/DDBJ whole genome shotgun (WGS) entry which is preliminary data.</text>
</comment>
<gene>
    <name evidence="12" type="ORF">QR680_013490</name>
</gene>